<dbReference type="Gene3D" id="3.40.50.1000">
    <property type="entry name" value="HAD superfamily/HAD-like"/>
    <property type="match status" value="1"/>
</dbReference>
<dbReference type="CDD" id="cd01630">
    <property type="entry name" value="HAD_KDO-like"/>
    <property type="match status" value="1"/>
</dbReference>
<dbReference type="EMBL" id="VLKP01000008">
    <property type="protein sequence ID" value="TWI09470.1"/>
    <property type="molecule type" value="Genomic_DNA"/>
</dbReference>
<keyword evidence="14" id="KW-1185">Reference proteome</keyword>
<comment type="function">
    <text evidence="11">Catalyzes the hydrolysis of 3-deoxy-D-manno-octulosonate 8-phosphate (KDO 8-P) to 3-deoxy-D-manno-octulosonate (KDO) and inorganic phosphate.</text>
</comment>
<dbReference type="NCBIfam" id="TIGR01670">
    <property type="entry name" value="KdsC-phosphatas"/>
    <property type="match status" value="1"/>
</dbReference>
<evidence type="ECO:0000256" key="1">
    <source>
        <dbReference type="ARBA" id="ARBA00000898"/>
    </source>
</evidence>
<evidence type="ECO:0000256" key="8">
    <source>
        <dbReference type="ARBA" id="ARBA00022801"/>
    </source>
</evidence>
<dbReference type="SFLD" id="SFLDG01136">
    <property type="entry name" value="C1.6:_Phosphoserine_Phosphatas"/>
    <property type="match status" value="1"/>
</dbReference>
<dbReference type="SFLD" id="SFLDS00003">
    <property type="entry name" value="Haloacid_Dehalogenase"/>
    <property type="match status" value="1"/>
</dbReference>
<dbReference type="Proteomes" id="UP000316471">
    <property type="component" value="Unassembled WGS sequence"/>
</dbReference>
<comment type="similarity">
    <text evidence="3 11">Belongs to the KdsC family.</text>
</comment>
<keyword evidence="7 11" id="KW-0479">Metal-binding</keyword>
<dbReference type="PANTHER" id="PTHR21485">
    <property type="entry name" value="HAD SUPERFAMILY MEMBERS CMAS AND KDSC"/>
    <property type="match status" value="1"/>
</dbReference>
<dbReference type="GO" id="GO:0008781">
    <property type="term" value="F:N-acylneuraminate cytidylyltransferase activity"/>
    <property type="evidence" value="ECO:0007669"/>
    <property type="project" value="TreeGrafter"/>
</dbReference>
<comment type="catalytic activity">
    <reaction evidence="1 11">
        <text>3-deoxy-alpha-D-manno-2-octulosonate-8-phosphate + H2O = 3-deoxy-alpha-D-manno-oct-2-ulosonate + phosphate</text>
        <dbReference type="Rhea" id="RHEA:11500"/>
        <dbReference type="ChEBI" id="CHEBI:15377"/>
        <dbReference type="ChEBI" id="CHEBI:43474"/>
        <dbReference type="ChEBI" id="CHEBI:85985"/>
        <dbReference type="ChEBI" id="CHEBI:85986"/>
        <dbReference type="EC" id="3.1.3.45"/>
    </reaction>
</comment>
<comment type="subunit">
    <text evidence="4 11">Homotetramer.</text>
</comment>
<evidence type="ECO:0000313" key="13">
    <source>
        <dbReference type="EMBL" id="TWI09470.1"/>
    </source>
</evidence>
<dbReference type="EC" id="3.1.3.45" evidence="5 11"/>
<keyword evidence="8 11" id="KW-0378">Hydrolase</keyword>
<accession>A0A562LPA4</accession>
<dbReference type="GO" id="GO:0019143">
    <property type="term" value="F:3-deoxy-manno-octulosonate-8-phosphatase activity"/>
    <property type="evidence" value="ECO:0007669"/>
    <property type="project" value="UniProtKB-UniRule"/>
</dbReference>
<evidence type="ECO:0000256" key="7">
    <source>
        <dbReference type="ARBA" id="ARBA00022723"/>
    </source>
</evidence>
<dbReference type="GO" id="GO:0046872">
    <property type="term" value="F:metal ion binding"/>
    <property type="evidence" value="ECO:0007669"/>
    <property type="project" value="UniProtKB-UniRule"/>
</dbReference>
<dbReference type="SUPFAM" id="SSF56784">
    <property type="entry name" value="HAD-like"/>
    <property type="match status" value="1"/>
</dbReference>
<dbReference type="PANTHER" id="PTHR21485:SF3">
    <property type="entry name" value="N-ACYLNEURAMINATE CYTIDYLYLTRANSFERASE"/>
    <property type="match status" value="1"/>
</dbReference>
<dbReference type="GO" id="GO:0009103">
    <property type="term" value="P:lipopolysaccharide biosynthetic process"/>
    <property type="evidence" value="ECO:0007669"/>
    <property type="project" value="UniProtKB-UniRule"/>
</dbReference>
<evidence type="ECO:0000313" key="14">
    <source>
        <dbReference type="Proteomes" id="UP000316471"/>
    </source>
</evidence>
<comment type="cofactor">
    <cofactor evidence="2 11 12">
        <name>Mg(2+)</name>
        <dbReference type="ChEBI" id="CHEBI:18420"/>
    </cofactor>
</comment>
<proteinExistence type="inferred from homology"/>
<protein>
    <recommendedName>
        <fullName evidence="6 11">3-deoxy-D-manno-octulosonate 8-phosphate phosphatase KdsC</fullName>
        <ecNumber evidence="5 11">3.1.3.45</ecNumber>
    </recommendedName>
    <alternativeName>
        <fullName evidence="10 11">KDO 8-P phosphatase</fullName>
    </alternativeName>
</protein>
<dbReference type="InterPro" id="IPR010023">
    <property type="entry name" value="KdsC_fam"/>
</dbReference>
<gene>
    <name evidence="13" type="ORF">IP93_02087</name>
</gene>
<sequence length="193" mass="20774">MPYSHLNDYPAPVREHAARVKLACFDIDGTLTDGRLFFDSEGRELKAFHVHDGQGLVLLRKAGIAVAFVTARASTIAEHRARELGIVEVHTAVADKLACVRDIAARLGIGLDDVAFMGDDLPDLRVMQQVGFSVAPGSAHPWVRERAHWRTSAPAGNGAAREFCDLVLAAQGKAEALLSTVVRVDGLRVEGNA</sequence>
<evidence type="ECO:0000256" key="5">
    <source>
        <dbReference type="ARBA" id="ARBA00013066"/>
    </source>
</evidence>
<dbReference type="FunFam" id="3.40.50.1000:FF:000029">
    <property type="entry name" value="3-deoxy-D-manno-octulosonate 8-phosphate phosphatase KdsC"/>
    <property type="match status" value="1"/>
</dbReference>
<keyword evidence="11" id="KW-0448">Lipopolysaccharide biosynthesis</keyword>
<feature type="binding site" evidence="12">
    <location>
        <position position="119"/>
    </location>
    <ligand>
        <name>Mg(2+)</name>
        <dbReference type="ChEBI" id="CHEBI:18420"/>
    </ligand>
</feature>
<evidence type="ECO:0000256" key="9">
    <source>
        <dbReference type="ARBA" id="ARBA00022842"/>
    </source>
</evidence>
<evidence type="ECO:0000256" key="10">
    <source>
        <dbReference type="ARBA" id="ARBA00031051"/>
    </source>
</evidence>
<name>A0A562LPA4_9GAMM</name>
<evidence type="ECO:0000256" key="12">
    <source>
        <dbReference type="PIRSR" id="PIRSR006118-2"/>
    </source>
</evidence>
<dbReference type="OrthoDB" id="9805604at2"/>
<dbReference type="AlphaFoldDB" id="A0A562LPA4"/>
<keyword evidence="9 11" id="KW-0460">Magnesium</keyword>
<organism evidence="13 14">
    <name type="scientific">Aerolutibacter ruishenii</name>
    <dbReference type="NCBI Taxonomy" id="686800"/>
    <lineage>
        <taxon>Bacteria</taxon>
        <taxon>Pseudomonadati</taxon>
        <taxon>Pseudomonadota</taxon>
        <taxon>Gammaproteobacteria</taxon>
        <taxon>Lysobacterales</taxon>
        <taxon>Lysobacteraceae</taxon>
        <taxon>Aerolutibacter</taxon>
    </lineage>
</organism>
<evidence type="ECO:0000256" key="3">
    <source>
        <dbReference type="ARBA" id="ARBA00005893"/>
    </source>
</evidence>
<feature type="binding site" evidence="12">
    <location>
        <position position="26"/>
    </location>
    <ligand>
        <name>Mg(2+)</name>
        <dbReference type="ChEBI" id="CHEBI:18420"/>
    </ligand>
</feature>
<evidence type="ECO:0000256" key="2">
    <source>
        <dbReference type="ARBA" id="ARBA00001946"/>
    </source>
</evidence>
<reference evidence="13 14" key="1">
    <citation type="journal article" date="2015" name="Stand. Genomic Sci.">
        <title>Genomic Encyclopedia of Bacterial and Archaeal Type Strains, Phase III: the genomes of soil and plant-associated and newly described type strains.</title>
        <authorList>
            <person name="Whitman W.B."/>
            <person name="Woyke T."/>
            <person name="Klenk H.P."/>
            <person name="Zhou Y."/>
            <person name="Lilburn T.G."/>
            <person name="Beck B.J."/>
            <person name="De Vos P."/>
            <person name="Vandamme P."/>
            <person name="Eisen J.A."/>
            <person name="Garrity G."/>
            <person name="Hugenholtz P."/>
            <person name="Kyrpides N.C."/>
        </authorList>
    </citation>
    <scope>NUCLEOTIDE SEQUENCE [LARGE SCALE GENOMIC DNA]</scope>
    <source>
        <strain evidence="13 14">CGMCC 1.10136</strain>
    </source>
</reference>
<evidence type="ECO:0000256" key="6">
    <source>
        <dbReference type="ARBA" id="ARBA00020092"/>
    </source>
</evidence>
<dbReference type="PIRSF" id="PIRSF006118">
    <property type="entry name" value="KDO8-P_Ptase"/>
    <property type="match status" value="1"/>
</dbReference>
<comment type="caution">
    <text evidence="13">The sequence shown here is derived from an EMBL/GenBank/DDBJ whole genome shotgun (WGS) entry which is preliminary data.</text>
</comment>
<dbReference type="InterPro" id="IPR036412">
    <property type="entry name" value="HAD-like_sf"/>
</dbReference>
<dbReference type="InterPro" id="IPR023214">
    <property type="entry name" value="HAD_sf"/>
</dbReference>
<dbReference type="Pfam" id="PF08282">
    <property type="entry name" value="Hydrolase_3"/>
    <property type="match status" value="1"/>
</dbReference>
<evidence type="ECO:0000256" key="11">
    <source>
        <dbReference type="PIRNR" id="PIRNR006118"/>
    </source>
</evidence>
<feature type="binding site" evidence="12">
    <location>
        <position position="28"/>
    </location>
    <ligand>
        <name>substrate</name>
    </ligand>
</feature>
<dbReference type="InterPro" id="IPR050793">
    <property type="entry name" value="CMP-NeuNAc_synthase"/>
</dbReference>
<dbReference type="RefSeq" id="WP_144815351.1">
    <property type="nucleotide sequence ID" value="NZ_VLKP01000008.1"/>
</dbReference>
<dbReference type="SFLD" id="SFLDG01138">
    <property type="entry name" value="C1.6.2:_Deoxy-d-mannose-octulo"/>
    <property type="match status" value="1"/>
</dbReference>
<evidence type="ECO:0000256" key="4">
    <source>
        <dbReference type="ARBA" id="ARBA00011881"/>
    </source>
</evidence>